<evidence type="ECO:0008006" key="5">
    <source>
        <dbReference type="Google" id="ProtNLM"/>
    </source>
</evidence>
<dbReference type="GO" id="GO:0004185">
    <property type="term" value="F:serine-type carboxypeptidase activity"/>
    <property type="evidence" value="ECO:0007669"/>
    <property type="project" value="InterPro"/>
</dbReference>
<proteinExistence type="inferred from homology"/>
<sequence>MEPRSKMRISFIIILLILQSHMVAFSHSKSIVENLPGFSGNLPFTLETGYVGVGKDEEVQLFYYFVESQRNPKKDPLLLYLTGGPGTSGIVPFLYQIGPLKFKYANSRRTKVNLEVNPYSWTKTANVIFIDLPVGTGFSYAKTWESSRSNDSLVATHAYDFTRKWLIDHPKFLTNPLYITGISYMGIIIPNVVSKIYNGNERKVKPKLNIKGFLIVNPLTDKFIDFNSRIEFAYRAALIEDEIYEPAKENCEGKYVYVDPNNTLCLNSLRPINECLARINVNHILEPLCDTQDPKSICRNSLNVLHYHYSKYNGIIPMFSSQLVNEHESIYFYSNTWANTKAVRQALHIRERTVDNWQFTNTSIRALYGKNDTIIYSYNIFSSLAYHKKLITKNCHALIINGDHDMTFPYMGTKQWINSLNLTTVNTWKPWFGAGHSVALYKPEEAWVIVEAWLASHTNSTKS</sequence>
<feature type="signal peptide" evidence="2">
    <location>
        <begin position="1"/>
        <end position="28"/>
    </location>
</feature>
<evidence type="ECO:0000256" key="1">
    <source>
        <dbReference type="ARBA" id="ARBA00009431"/>
    </source>
</evidence>
<gene>
    <name evidence="3" type="ORF">LSAT_V11C400169130</name>
</gene>
<dbReference type="AlphaFoldDB" id="A0A9R1VRI5"/>
<dbReference type="EMBL" id="NBSK02000004">
    <property type="protein sequence ID" value="KAJ0212377.1"/>
    <property type="molecule type" value="Genomic_DNA"/>
</dbReference>
<name>A0A9R1VRI5_LACSA</name>
<keyword evidence="4" id="KW-1185">Reference proteome</keyword>
<evidence type="ECO:0000313" key="3">
    <source>
        <dbReference type="EMBL" id="KAJ0212377.1"/>
    </source>
</evidence>
<dbReference type="FunFam" id="3.40.50.1820:FF:000072">
    <property type="entry name" value="Serine carboxypeptidase-like 19"/>
    <property type="match status" value="1"/>
</dbReference>
<dbReference type="Pfam" id="PF00450">
    <property type="entry name" value="Peptidase_S10"/>
    <property type="match status" value="1"/>
</dbReference>
<dbReference type="Proteomes" id="UP000235145">
    <property type="component" value="Unassembled WGS sequence"/>
</dbReference>
<dbReference type="GO" id="GO:0019748">
    <property type="term" value="P:secondary metabolic process"/>
    <property type="evidence" value="ECO:0000318"/>
    <property type="project" value="GO_Central"/>
</dbReference>
<dbReference type="SUPFAM" id="SSF53474">
    <property type="entry name" value="alpha/beta-Hydrolases"/>
    <property type="match status" value="1"/>
</dbReference>
<dbReference type="PANTHER" id="PTHR11802">
    <property type="entry name" value="SERINE PROTEASE FAMILY S10 SERINE CARBOXYPEPTIDASE"/>
    <property type="match status" value="1"/>
</dbReference>
<organism evidence="3 4">
    <name type="scientific">Lactuca sativa</name>
    <name type="common">Garden lettuce</name>
    <dbReference type="NCBI Taxonomy" id="4236"/>
    <lineage>
        <taxon>Eukaryota</taxon>
        <taxon>Viridiplantae</taxon>
        <taxon>Streptophyta</taxon>
        <taxon>Embryophyta</taxon>
        <taxon>Tracheophyta</taxon>
        <taxon>Spermatophyta</taxon>
        <taxon>Magnoliopsida</taxon>
        <taxon>eudicotyledons</taxon>
        <taxon>Gunneridae</taxon>
        <taxon>Pentapetalae</taxon>
        <taxon>asterids</taxon>
        <taxon>campanulids</taxon>
        <taxon>Asterales</taxon>
        <taxon>Asteraceae</taxon>
        <taxon>Cichorioideae</taxon>
        <taxon>Cichorieae</taxon>
        <taxon>Lactucinae</taxon>
        <taxon>Lactuca</taxon>
    </lineage>
</organism>
<comment type="similarity">
    <text evidence="1">Belongs to the peptidase S10 family.</text>
</comment>
<reference evidence="3 4" key="1">
    <citation type="journal article" date="2017" name="Nat. Commun.">
        <title>Genome assembly with in vitro proximity ligation data and whole-genome triplication in lettuce.</title>
        <authorList>
            <person name="Reyes-Chin-Wo S."/>
            <person name="Wang Z."/>
            <person name="Yang X."/>
            <person name="Kozik A."/>
            <person name="Arikit S."/>
            <person name="Song C."/>
            <person name="Xia L."/>
            <person name="Froenicke L."/>
            <person name="Lavelle D.O."/>
            <person name="Truco M.J."/>
            <person name="Xia R."/>
            <person name="Zhu S."/>
            <person name="Xu C."/>
            <person name="Xu H."/>
            <person name="Xu X."/>
            <person name="Cox K."/>
            <person name="Korf I."/>
            <person name="Meyers B.C."/>
            <person name="Michelmore R.W."/>
        </authorList>
    </citation>
    <scope>NUCLEOTIDE SEQUENCE [LARGE SCALE GENOMIC DNA]</scope>
    <source>
        <strain evidence="4">cv. Salinas</strain>
        <tissue evidence="3">Seedlings</tissue>
    </source>
</reference>
<dbReference type="InterPro" id="IPR001563">
    <property type="entry name" value="Peptidase_S10"/>
</dbReference>
<comment type="caution">
    <text evidence="3">The sequence shown here is derived from an EMBL/GenBank/DDBJ whole genome shotgun (WGS) entry which is preliminary data.</text>
</comment>
<protein>
    <recommendedName>
        <fullName evidence="5">Peptidase S10, serine carboxypeptidase, Alpha/Beta hydrolase fold protein</fullName>
    </recommendedName>
</protein>
<evidence type="ECO:0000256" key="2">
    <source>
        <dbReference type="SAM" id="SignalP"/>
    </source>
</evidence>
<dbReference type="PRINTS" id="PR00724">
    <property type="entry name" value="CRBOXYPTASEC"/>
</dbReference>
<evidence type="ECO:0000313" key="4">
    <source>
        <dbReference type="Proteomes" id="UP000235145"/>
    </source>
</evidence>
<dbReference type="Gene3D" id="3.40.50.1820">
    <property type="entry name" value="alpha/beta hydrolase"/>
    <property type="match status" value="1"/>
</dbReference>
<dbReference type="PANTHER" id="PTHR11802:SF456">
    <property type="entry name" value="PEPTIDASE S10, SERINE CARBOXYPEPTIDASE, ALPHA_BETA HYDROLASE"/>
    <property type="match status" value="1"/>
</dbReference>
<keyword evidence="2" id="KW-0732">Signal</keyword>
<dbReference type="GO" id="GO:0006508">
    <property type="term" value="P:proteolysis"/>
    <property type="evidence" value="ECO:0007669"/>
    <property type="project" value="InterPro"/>
</dbReference>
<dbReference type="GO" id="GO:0016747">
    <property type="term" value="F:acyltransferase activity, transferring groups other than amino-acyl groups"/>
    <property type="evidence" value="ECO:0000318"/>
    <property type="project" value="GO_Central"/>
</dbReference>
<feature type="chain" id="PRO_5040168141" description="Peptidase S10, serine carboxypeptidase, Alpha/Beta hydrolase fold protein" evidence="2">
    <location>
        <begin position="29"/>
        <end position="463"/>
    </location>
</feature>
<dbReference type="InterPro" id="IPR029058">
    <property type="entry name" value="AB_hydrolase_fold"/>
</dbReference>
<accession>A0A9R1VRI5</accession>